<comment type="cofactor">
    <cofactor evidence="3">
        <name>(R)-lipoate</name>
        <dbReference type="ChEBI" id="CHEBI:83088"/>
    </cofactor>
    <text evidence="3">Binds 1 lipoyl cofactor covalently.</text>
</comment>
<dbReference type="NCBIfam" id="TIGR00527">
    <property type="entry name" value="gcvH"/>
    <property type="match status" value="1"/>
</dbReference>
<dbReference type="InterPro" id="IPR000089">
    <property type="entry name" value="Biotin_lipoyl"/>
</dbReference>
<dbReference type="GO" id="GO:0005829">
    <property type="term" value="C:cytosol"/>
    <property type="evidence" value="ECO:0007669"/>
    <property type="project" value="TreeGrafter"/>
</dbReference>
<feature type="modified residue" description="N6-lipoyllysine" evidence="3 4">
    <location>
        <position position="62"/>
    </location>
</feature>
<dbReference type="KEGG" id="plon:Pla110_20300"/>
<dbReference type="PANTHER" id="PTHR11715:SF3">
    <property type="entry name" value="GLYCINE CLEAVAGE SYSTEM H PROTEIN-RELATED"/>
    <property type="match status" value="1"/>
</dbReference>
<evidence type="ECO:0000313" key="7">
    <source>
        <dbReference type="Proteomes" id="UP000317178"/>
    </source>
</evidence>
<dbReference type="HAMAP" id="MF_00272">
    <property type="entry name" value="GcvH"/>
    <property type="match status" value="1"/>
</dbReference>
<evidence type="ECO:0000313" key="6">
    <source>
        <dbReference type="EMBL" id="QDU80303.1"/>
    </source>
</evidence>
<evidence type="ECO:0000256" key="1">
    <source>
        <dbReference type="ARBA" id="ARBA00009249"/>
    </source>
</evidence>
<dbReference type="PROSITE" id="PS00189">
    <property type="entry name" value="LIPOYL"/>
    <property type="match status" value="1"/>
</dbReference>
<dbReference type="PANTHER" id="PTHR11715">
    <property type="entry name" value="GLYCINE CLEAVAGE SYSTEM H PROTEIN"/>
    <property type="match status" value="1"/>
</dbReference>
<dbReference type="InterPro" id="IPR003016">
    <property type="entry name" value="2-oxoA_DH_lipoyl-BS"/>
</dbReference>
<name>A0A518CM83_9PLAN</name>
<evidence type="ECO:0000256" key="2">
    <source>
        <dbReference type="ARBA" id="ARBA00022823"/>
    </source>
</evidence>
<dbReference type="GO" id="GO:0005960">
    <property type="term" value="C:glycine cleavage complex"/>
    <property type="evidence" value="ECO:0007669"/>
    <property type="project" value="InterPro"/>
</dbReference>
<dbReference type="Proteomes" id="UP000317178">
    <property type="component" value="Chromosome"/>
</dbReference>
<dbReference type="CDD" id="cd06848">
    <property type="entry name" value="GCS_H"/>
    <property type="match status" value="1"/>
</dbReference>
<feature type="domain" description="Lipoyl-binding" evidence="5">
    <location>
        <begin position="21"/>
        <end position="103"/>
    </location>
</feature>
<dbReference type="InterPro" id="IPR011053">
    <property type="entry name" value="Single_hybrid_motif"/>
</dbReference>
<dbReference type="GO" id="GO:0009249">
    <property type="term" value="P:protein lipoylation"/>
    <property type="evidence" value="ECO:0007669"/>
    <property type="project" value="TreeGrafter"/>
</dbReference>
<keyword evidence="7" id="KW-1185">Reference proteome</keyword>
<dbReference type="RefSeq" id="WP_144995584.1">
    <property type="nucleotide sequence ID" value="NZ_CP036281.1"/>
</dbReference>
<dbReference type="InterPro" id="IPR002930">
    <property type="entry name" value="GCV_H"/>
</dbReference>
<dbReference type="OrthoDB" id="9796712at2"/>
<dbReference type="EMBL" id="CP036281">
    <property type="protein sequence ID" value="QDU80303.1"/>
    <property type="molecule type" value="Genomic_DNA"/>
</dbReference>
<sequence>MDPAQLKYSASHEWVAVEGETATLGISAFAVKQLTDLVYIELPAVGTQIKTGEPFGEVESVKAVSDLYAPVDGEVLEVNESLQDNLGVLSDDSFGEGWMLKIKLQDPSQVDSLMGQEAYKQHCATG</sequence>
<gene>
    <name evidence="6" type="primary">gcvH_1</name>
    <name evidence="3" type="synonym">gcvH</name>
    <name evidence="6" type="ORF">Pla110_20300</name>
</gene>
<accession>A0A518CM83</accession>
<evidence type="ECO:0000256" key="4">
    <source>
        <dbReference type="PIRSR" id="PIRSR617453-50"/>
    </source>
</evidence>
<dbReference type="Gene3D" id="2.40.50.100">
    <property type="match status" value="1"/>
</dbReference>
<dbReference type="SUPFAM" id="SSF51230">
    <property type="entry name" value="Single hybrid motif"/>
    <property type="match status" value="1"/>
</dbReference>
<comment type="subunit">
    <text evidence="3">The glycine cleavage system is composed of four proteins: P, T, L and H.</text>
</comment>
<evidence type="ECO:0000256" key="3">
    <source>
        <dbReference type="HAMAP-Rule" id="MF_00272"/>
    </source>
</evidence>
<keyword evidence="2 3" id="KW-0450">Lipoyl</keyword>
<dbReference type="NCBIfam" id="NF002270">
    <property type="entry name" value="PRK01202.1"/>
    <property type="match status" value="1"/>
</dbReference>
<reference evidence="6 7" key="1">
    <citation type="submission" date="2019-02" db="EMBL/GenBank/DDBJ databases">
        <title>Deep-cultivation of Planctomycetes and their phenomic and genomic characterization uncovers novel biology.</title>
        <authorList>
            <person name="Wiegand S."/>
            <person name="Jogler M."/>
            <person name="Boedeker C."/>
            <person name="Pinto D."/>
            <person name="Vollmers J."/>
            <person name="Rivas-Marin E."/>
            <person name="Kohn T."/>
            <person name="Peeters S.H."/>
            <person name="Heuer A."/>
            <person name="Rast P."/>
            <person name="Oberbeckmann S."/>
            <person name="Bunk B."/>
            <person name="Jeske O."/>
            <person name="Meyerdierks A."/>
            <person name="Storesund J.E."/>
            <person name="Kallscheuer N."/>
            <person name="Luecker S."/>
            <person name="Lage O.M."/>
            <person name="Pohl T."/>
            <person name="Merkel B.J."/>
            <person name="Hornburger P."/>
            <person name="Mueller R.-W."/>
            <person name="Bruemmer F."/>
            <person name="Labrenz M."/>
            <person name="Spormann A.M."/>
            <person name="Op den Camp H."/>
            <person name="Overmann J."/>
            <person name="Amann R."/>
            <person name="Jetten M.S.M."/>
            <person name="Mascher T."/>
            <person name="Medema M.H."/>
            <person name="Devos D.P."/>
            <person name="Kaster A.-K."/>
            <person name="Ovreas L."/>
            <person name="Rohde M."/>
            <person name="Galperin M.Y."/>
            <person name="Jogler C."/>
        </authorList>
    </citation>
    <scope>NUCLEOTIDE SEQUENCE [LARGE SCALE GENOMIC DNA]</scope>
    <source>
        <strain evidence="6 7">Pla110</strain>
    </source>
</reference>
<dbReference type="InterPro" id="IPR017453">
    <property type="entry name" value="GCV_H_sub"/>
</dbReference>
<dbReference type="GO" id="GO:0019464">
    <property type="term" value="P:glycine decarboxylation via glycine cleavage system"/>
    <property type="evidence" value="ECO:0007669"/>
    <property type="project" value="UniProtKB-UniRule"/>
</dbReference>
<dbReference type="AlphaFoldDB" id="A0A518CM83"/>
<dbReference type="PROSITE" id="PS50968">
    <property type="entry name" value="BIOTINYL_LIPOYL"/>
    <property type="match status" value="1"/>
</dbReference>
<comment type="function">
    <text evidence="3">The glycine cleavage system catalyzes the degradation of glycine. The H protein shuttles the methylamine group of glycine from the P protein to the T protein.</text>
</comment>
<dbReference type="Pfam" id="PF01597">
    <property type="entry name" value="GCV_H"/>
    <property type="match status" value="1"/>
</dbReference>
<protein>
    <recommendedName>
        <fullName evidence="3">Glycine cleavage system H protein</fullName>
    </recommendedName>
</protein>
<dbReference type="InterPro" id="IPR033753">
    <property type="entry name" value="GCV_H/Fam206"/>
</dbReference>
<proteinExistence type="inferred from homology"/>
<comment type="similarity">
    <text evidence="1 3">Belongs to the GcvH family.</text>
</comment>
<evidence type="ECO:0000259" key="5">
    <source>
        <dbReference type="PROSITE" id="PS50968"/>
    </source>
</evidence>
<organism evidence="6 7">
    <name type="scientific">Polystyrenella longa</name>
    <dbReference type="NCBI Taxonomy" id="2528007"/>
    <lineage>
        <taxon>Bacteria</taxon>
        <taxon>Pseudomonadati</taxon>
        <taxon>Planctomycetota</taxon>
        <taxon>Planctomycetia</taxon>
        <taxon>Planctomycetales</taxon>
        <taxon>Planctomycetaceae</taxon>
        <taxon>Polystyrenella</taxon>
    </lineage>
</organism>